<name>A0A2U1KQG2_ARTAN</name>
<feature type="domain" description="Terpene synthase metal-binding" evidence="3">
    <location>
        <begin position="354"/>
        <end position="593"/>
    </location>
</feature>
<dbReference type="Pfam" id="PF03936">
    <property type="entry name" value="Terpene_synth_C"/>
    <property type="match status" value="1"/>
</dbReference>
<dbReference type="EMBL" id="PKPP01015059">
    <property type="protein sequence ID" value="PWA38992.1"/>
    <property type="molecule type" value="Genomic_DNA"/>
</dbReference>
<dbReference type="Proteomes" id="UP000245207">
    <property type="component" value="Unassembled WGS sequence"/>
</dbReference>
<evidence type="ECO:0000313" key="4">
    <source>
        <dbReference type="EMBL" id="PWA38992.1"/>
    </source>
</evidence>
<dbReference type="InterPro" id="IPR044814">
    <property type="entry name" value="Terpene_cyclase_plant_C1"/>
</dbReference>
<dbReference type="InterPro" id="IPR005630">
    <property type="entry name" value="Terpene_synthase_metal-bd"/>
</dbReference>
<dbReference type="GO" id="GO:0010333">
    <property type="term" value="F:terpene synthase activity"/>
    <property type="evidence" value="ECO:0007669"/>
    <property type="project" value="InterPro"/>
</dbReference>
<dbReference type="GO" id="GO:0000287">
    <property type="term" value="F:magnesium ion binding"/>
    <property type="evidence" value="ECO:0007669"/>
    <property type="project" value="InterPro"/>
</dbReference>
<dbReference type="FunFam" id="1.10.600.10:FF:000007">
    <property type="entry name" value="Isoprene synthase, chloroplastic"/>
    <property type="match status" value="1"/>
</dbReference>
<comment type="caution">
    <text evidence="4">The sequence shown here is derived from an EMBL/GenBank/DDBJ whole genome shotgun (WGS) entry which is preliminary data.</text>
</comment>
<dbReference type="Gene3D" id="1.50.10.130">
    <property type="entry name" value="Terpene synthase, N-terminal domain"/>
    <property type="match status" value="1"/>
</dbReference>
<evidence type="ECO:0000256" key="1">
    <source>
        <dbReference type="ARBA" id="ARBA00022723"/>
    </source>
</evidence>
<keyword evidence="1" id="KW-0479">Metal-binding</keyword>
<dbReference type="InterPro" id="IPR050148">
    <property type="entry name" value="Terpene_synthase-like"/>
</dbReference>
<sequence>MAANESNPTLKMNNETTTCPVRPFAKFLPSIWGDRFLSFSFDKSELKALGKAIEEPKEDVRRSLNSHNIALMIHTSKTQASLQQFIYKKLMAANESNPTLKMNNETTTCPVRPFAKFLPSIWGDRFLSFSFDKSELKALGKAIEEPKEDVRRLILNTAMDPNEKLKLIYSVYRLGLTYLFAEEIDDQVDKIFKEVNMDDYAEPDLYTVSTNFQVFRLHGYKLSCDVFNKFKDYRSGQFMANVTTDNMRAILSFYESAQLRIRGEYILDEASEFSESQLKGVVDTLEEKLARKVKHALISPFHRGLQMVEARLYFSNYEEEFSMYNSLQNLANAHFRYLQLLQKEELHNMTKWGKDMEFHIITPYSRDRKPELYLWTLAMYMEPHYSQGRMVTSKIAQFVTVLDDTYDAYATIEELRLLTNAINRWDNSAMEQLPDNILPIYEVFRKEFTEFERLFIEGSTNRVDALKKAFQELARGYHQEAEWRHSGHIPSFQEYLKNGLSTSTYKVFSISSLMGMEENVSKEALSWYETHPKILEALQIIGRLHNDVSTFEFENERAQQQVTSVDAYMKTFGVPTNVAVDELKEMIENAWKDINEGCLKPTEVSMELLSPIVNLARMTDVVYKFTDNFTFPEKTIKEYITMLFISSIPM</sequence>
<dbReference type="STRING" id="35608.A0A2U1KQG2"/>
<dbReference type="InterPro" id="IPR008930">
    <property type="entry name" value="Terpenoid_cyclase/PrenylTrfase"/>
</dbReference>
<evidence type="ECO:0000259" key="2">
    <source>
        <dbReference type="Pfam" id="PF01397"/>
    </source>
</evidence>
<accession>A0A2U1KQG2</accession>
<feature type="domain" description="Terpene synthase N-terminal" evidence="2">
    <location>
        <begin position="121"/>
        <end position="297"/>
    </location>
</feature>
<keyword evidence="5" id="KW-1185">Reference proteome</keyword>
<dbReference type="InterPro" id="IPR034741">
    <property type="entry name" value="Terpene_cyclase-like_1_C"/>
</dbReference>
<dbReference type="SFLD" id="SFLDS00005">
    <property type="entry name" value="Isoprenoid_Synthase_Type_I"/>
    <property type="match status" value="1"/>
</dbReference>
<dbReference type="Pfam" id="PF01397">
    <property type="entry name" value="Terpene_synth"/>
    <property type="match status" value="1"/>
</dbReference>
<evidence type="ECO:0000313" key="5">
    <source>
        <dbReference type="Proteomes" id="UP000245207"/>
    </source>
</evidence>
<dbReference type="GO" id="GO:0016102">
    <property type="term" value="P:diterpenoid biosynthetic process"/>
    <property type="evidence" value="ECO:0007669"/>
    <property type="project" value="InterPro"/>
</dbReference>
<dbReference type="SUPFAM" id="SSF48576">
    <property type="entry name" value="Terpenoid synthases"/>
    <property type="match status" value="1"/>
</dbReference>
<dbReference type="PANTHER" id="PTHR31225">
    <property type="entry name" value="OS04G0344100 PROTEIN-RELATED"/>
    <property type="match status" value="1"/>
</dbReference>
<dbReference type="Gene3D" id="1.10.600.10">
    <property type="entry name" value="Farnesyl Diphosphate Synthase"/>
    <property type="match status" value="2"/>
</dbReference>
<dbReference type="CDD" id="cd00684">
    <property type="entry name" value="Terpene_cyclase_plant_C1"/>
    <property type="match status" value="1"/>
</dbReference>
<dbReference type="InterPro" id="IPR036965">
    <property type="entry name" value="Terpene_synth_N_sf"/>
</dbReference>
<dbReference type="SFLD" id="SFLDG01019">
    <property type="entry name" value="Terpene_Cyclase_Like_1_C_Termi"/>
    <property type="match status" value="1"/>
</dbReference>
<protein>
    <submittedName>
        <fullName evidence="4">10-epi-junenol synthase</fullName>
    </submittedName>
</protein>
<gene>
    <name evidence="4" type="ORF">CTI12_AA576580</name>
</gene>
<dbReference type="InterPro" id="IPR008949">
    <property type="entry name" value="Isoprenoid_synthase_dom_sf"/>
</dbReference>
<evidence type="ECO:0000259" key="3">
    <source>
        <dbReference type="Pfam" id="PF03936"/>
    </source>
</evidence>
<dbReference type="OrthoDB" id="1877784at2759"/>
<dbReference type="PANTHER" id="PTHR31225:SF254">
    <property type="entry name" value="LYASE"/>
    <property type="match status" value="1"/>
</dbReference>
<reference evidence="4 5" key="1">
    <citation type="journal article" date="2018" name="Mol. Plant">
        <title>The genome of Artemisia annua provides insight into the evolution of Asteraceae family and artemisinin biosynthesis.</title>
        <authorList>
            <person name="Shen Q."/>
            <person name="Zhang L."/>
            <person name="Liao Z."/>
            <person name="Wang S."/>
            <person name="Yan T."/>
            <person name="Shi P."/>
            <person name="Liu M."/>
            <person name="Fu X."/>
            <person name="Pan Q."/>
            <person name="Wang Y."/>
            <person name="Lv Z."/>
            <person name="Lu X."/>
            <person name="Zhang F."/>
            <person name="Jiang W."/>
            <person name="Ma Y."/>
            <person name="Chen M."/>
            <person name="Hao X."/>
            <person name="Li L."/>
            <person name="Tang Y."/>
            <person name="Lv G."/>
            <person name="Zhou Y."/>
            <person name="Sun X."/>
            <person name="Brodelius P.E."/>
            <person name="Rose J.K.C."/>
            <person name="Tang K."/>
        </authorList>
    </citation>
    <scope>NUCLEOTIDE SEQUENCE [LARGE SCALE GENOMIC DNA]</scope>
    <source>
        <strain evidence="5">cv. Huhao1</strain>
        <tissue evidence="4">Leaf</tissue>
    </source>
</reference>
<dbReference type="SUPFAM" id="SSF48239">
    <property type="entry name" value="Terpenoid cyclases/Protein prenyltransferases"/>
    <property type="match status" value="1"/>
</dbReference>
<organism evidence="4 5">
    <name type="scientific">Artemisia annua</name>
    <name type="common">Sweet wormwood</name>
    <dbReference type="NCBI Taxonomy" id="35608"/>
    <lineage>
        <taxon>Eukaryota</taxon>
        <taxon>Viridiplantae</taxon>
        <taxon>Streptophyta</taxon>
        <taxon>Embryophyta</taxon>
        <taxon>Tracheophyta</taxon>
        <taxon>Spermatophyta</taxon>
        <taxon>Magnoliopsida</taxon>
        <taxon>eudicotyledons</taxon>
        <taxon>Gunneridae</taxon>
        <taxon>Pentapetalae</taxon>
        <taxon>asterids</taxon>
        <taxon>campanulids</taxon>
        <taxon>Asterales</taxon>
        <taxon>Asteraceae</taxon>
        <taxon>Asteroideae</taxon>
        <taxon>Anthemideae</taxon>
        <taxon>Artemisiinae</taxon>
        <taxon>Artemisia</taxon>
    </lineage>
</organism>
<proteinExistence type="predicted"/>
<dbReference type="AlphaFoldDB" id="A0A2U1KQG2"/>
<dbReference type="InterPro" id="IPR001906">
    <property type="entry name" value="Terpene_synth_N"/>
</dbReference>